<protein>
    <recommendedName>
        <fullName evidence="10">Fluoride-specific ion channel FluC</fullName>
    </recommendedName>
</protein>
<proteinExistence type="inferred from homology"/>
<sequence>MKKIIAVGGFAFIGGSLRELLELLFPMTSQWFATTILINVIGAFLLAMINFWLANRLPLPSELVLGLGTGMIGAFTTFSSFSLECVKLMTTGHVVIVVSYLALSLIGGILAALGGKRLAVWLLARTDGELDA</sequence>
<dbReference type="GO" id="GO:0005886">
    <property type="term" value="C:plasma membrane"/>
    <property type="evidence" value="ECO:0007669"/>
    <property type="project" value="UniProtKB-SubCell"/>
</dbReference>
<dbReference type="HAMAP" id="MF_00454">
    <property type="entry name" value="FluC"/>
    <property type="match status" value="1"/>
</dbReference>
<dbReference type="EMBL" id="BJUD01000044">
    <property type="protein sequence ID" value="GEK29305.1"/>
    <property type="molecule type" value="Genomic_DNA"/>
</dbReference>
<comment type="subcellular location">
    <subcellularLocation>
        <location evidence="1 10">Cell membrane</location>
        <topology evidence="1 10">Multi-pass membrane protein</topology>
    </subcellularLocation>
</comment>
<organism evidence="12 13">
    <name type="scientific">Furfurilactobacillus siliginis</name>
    <dbReference type="NCBI Taxonomy" id="348151"/>
    <lineage>
        <taxon>Bacteria</taxon>
        <taxon>Bacillati</taxon>
        <taxon>Bacillota</taxon>
        <taxon>Bacilli</taxon>
        <taxon>Lactobacillales</taxon>
        <taxon>Lactobacillaceae</taxon>
        <taxon>Furfurilactobacillus</taxon>
    </lineage>
</organism>
<reference evidence="12 13" key="1">
    <citation type="journal article" date="2015" name="Genome Announc.">
        <title>Expanding the biotechnology potential of lactobacilli through comparative genomics of 213 strains and associated genera.</title>
        <authorList>
            <person name="Sun Z."/>
            <person name="Harris H.M."/>
            <person name="McCann A."/>
            <person name="Guo C."/>
            <person name="Argimon S."/>
            <person name="Zhang W."/>
            <person name="Yang X."/>
            <person name="Jeffery I.B."/>
            <person name="Cooney J.C."/>
            <person name="Kagawa T.F."/>
            <person name="Liu W."/>
            <person name="Song Y."/>
            <person name="Salvetti E."/>
            <person name="Wrobel A."/>
            <person name="Rasinkangas P."/>
            <person name="Parkhill J."/>
            <person name="Rea M.C."/>
            <person name="O'Sullivan O."/>
            <person name="Ritari J."/>
            <person name="Douillard F.P."/>
            <person name="Paul Ross R."/>
            <person name="Yang R."/>
            <person name="Briner A.E."/>
            <person name="Felis G.E."/>
            <person name="de Vos W.M."/>
            <person name="Barrangou R."/>
            <person name="Klaenhammer T.R."/>
            <person name="Caufield P.W."/>
            <person name="Cui Y."/>
            <person name="Zhang H."/>
            <person name="O'Toole P.W."/>
        </authorList>
    </citation>
    <scope>NUCLEOTIDE SEQUENCE [LARGE SCALE GENOMIC DNA]</scope>
    <source>
        <strain evidence="12 13">DSM 22696</strain>
    </source>
</reference>
<keyword evidence="4 10" id="KW-1133">Transmembrane helix</keyword>
<comment type="function">
    <text evidence="9 10">Fluoride-specific ion channel. Important for reducing fluoride concentration in the cell, thus reducing its toxicity.</text>
</comment>
<dbReference type="InterPro" id="IPR003691">
    <property type="entry name" value="FluC"/>
</dbReference>
<dbReference type="RefSeq" id="WP_057809622.1">
    <property type="nucleotide sequence ID" value="NZ_BJUD01000044.1"/>
</dbReference>
<evidence type="ECO:0000256" key="3">
    <source>
        <dbReference type="ARBA" id="ARBA00022692"/>
    </source>
</evidence>
<keyword evidence="10" id="KW-0813">Transport</keyword>
<comment type="activity regulation">
    <text evidence="10">Na(+) is not transported, but it plays an essential structural role and its presence is essential for fluoride channel function.</text>
</comment>
<dbReference type="GO" id="GO:0062054">
    <property type="term" value="F:fluoride channel activity"/>
    <property type="evidence" value="ECO:0007669"/>
    <property type="project" value="UniProtKB-UniRule"/>
</dbReference>
<evidence type="ECO:0000256" key="1">
    <source>
        <dbReference type="ARBA" id="ARBA00004651"/>
    </source>
</evidence>
<feature type="transmembrane region" description="Helical" evidence="10">
    <location>
        <begin position="63"/>
        <end position="82"/>
    </location>
</feature>
<feature type="transmembrane region" description="Helical" evidence="10">
    <location>
        <begin position="28"/>
        <end position="51"/>
    </location>
</feature>
<evidence type="ECO:0000313" key="13">
    <source>
        <dbReference type="Proteomes" id="UP000051139"/>
    </source>
</evidence>
<dbReference type="EMBL" id="JQCB01000004">
    <property type="protein sequence ID" value="KRN96399.1"/>
    <property type="molecule type" value="Genomic_DNA"/>
</dbReference>
<feature type="binding site" evidence="10">
    <location>
        <position position="76"/>
    </location>
    <ligand>
        <name>Na(+)</name>
        <dbReference type="ChEBI" id="CHEBI:29101"/>
        <note>structural</note>
    </ligand>
</feature>
<evidence type="ECO:0000313" key="12">
    <source>
        <dbReference type="EMBL" id="KRN96399.1"/>
    </source>
</evidence>
<dbReference type="GO" id="GO:0046872">
    <property type="term" value="F:metal ion binding"/>
    <property type="evidence" value="ECO:0007669"/>
    <property type="project" value="UniProtKB-KW"/>
</dbReference>
<dbReference type="STRING" id="348151.IV55_GL001365"/>
<dbReference type="OrthoDB" id="9799631at2"/>
<evidence type="ECO:0000256" key="8">
    <source>
        <dbReference type="ARBA" id="ARBA00035585"/>
    </source>
</evidence>
<evidence type="ECO:0000256" key="6">
    <source>
        <dbReference type="ARBA" id="ARBA00023303"/>
    </source>
</evidence>
<evidence type="ECO:0000313" key="11">
    <source>
        <dbReference type="EMBL" id="GEK29305.1"/>
    </source>
</evidence>
<dbReference type="Pfam" id="PF02537">
    <property type="entry name" value="CRCB"/>
    <property type="match status" value="1"/>
</dbReference>
<evidence type="ECO:0000256" key="10">
    <source>
        <dbReference type="HAMAP-Rule" id="MF_00454"/>
    </source>
</evidence>
<keyword evidence="2 10" id="KW-1003">Cell membrane</keyword>
<feature type="transmembrane region" description="Helical" evidence="10">
    <location>
        <begin position="94"/>
        <end position="115"/>
    </location>
</feature>
<feature type="binding site" evidence="10">
    <location>
        <position position="73"/>
    </location>
    <ligand>
        <name>Na(+)</name>
        <dbReference type="ChEBI" id="CHEBI:29101"/>
        <note>structural</note>
    </ligand>
</feature>
<dbReference type="Proteomes" id="UP000051139">
    <property type="component" value="Unassembled WGS sequence"/>
</dbReference>
<accession>A0A0R2L3S0</accession>
<name>A0A0R2L3S0_9LACO</name>
<evidence type="ECO:0000256" key="9">
    <source>
        <dbReference type="ARBA" id="ARBA00049940"/>
    </source>
</evidence>
<keyword evidence="10" id="KW-0915">Sodium</keyword>
<gene>
    <name evidence="11" type="primary">crcB2</name>
    <name evidence="10" type="synonym">crcB</name>
    <name evidence="10" type="synonym">fluC</name>
    <name evidence="12" type="ORF">IV55_GL001365</name>
    <name evidence="11" type="ORF">LSI01_16160</name>
</gene>
<evidence type="ECO:0000256" key="5">
    <source>
        <dbReference type="ARBA" id="ARBA00023136"/>
    </source>
</evidence>
<dbReference type="PANTHER" id="PTHR28259">
    <property type="entry name" value="FLUORIDE EXPORT PROTEIN 1-RELATED"/>
    <property type="match status" value="1"/>
</dbReference>
<evidence type="ECO:0000256" key="2">
    <source>
        <dbReference type="ARBA" id="ARBA00022475"/>
    </source>
</evidence>
<keyword evidence="10" id="KW-0479">Metal-binding</keyword>
<comment type="caution">
    <text evidence="12">The sequence shown here is derived from an EMBL/GenBank/DDBJ whole genome shotgun (WGS) entry which is preliminary data.</text>
</comment>
<evidence type="ECO:0000313" key="14">
    <source>
        <dbReference type="Proteomes" id="UP000321429"/>
    </source>
</evidence>
<evidence type="ECO:0000256" key="4">
    <source>
        <dbReference type="ARBA" id="ARBA00022989"/>
    </source>
</evidence>
<evidence type="ECO:0000256" key="7">
    <source>
        <dbReference type="ARBA" id="ARBA00035120"/>
    </source>
</evidence>
<dbReference type="Proteomes" id="UP000321429">
    <property type="component" value="Unassembled WGS sequence"/>
</dbReference>
<reference evidence="11 14" key="2">
    <citation type="submission" date="2019-07" db="EMBL/GenBank/DDBJ databases">
        <title>Whole genome shotgun sequence of Lactobacillus siliginis NBRC 101315.</title>
        <authorList>
            <person name="Hosoyama A."/>
            <person name="Uohara A."/>
            <person name="Ohji S."/>
            <person name="Ichikawa N."/>
        </authorList>
    </citation>
    <scope>NUCLEOTIDE SEQUENCE [LARGE SCALE GENOMIC DNA]</scope>
    <source>
        <strain evidence="11 14">NBRC 101315</strain>
    </source>
</reference>
<dbReference type="PATRIC" id="fig|348151.3.peg.1404"/>
<keyword evidence="13" id="KW-1185">Reference proteome</keyword>
<dbReference type="AlphaFoldDB" id="A0A0R2L3S0"/>
<comment type="catalytic activity">
    <reaction evidence="8">
        <text>fluoride(in) = fluoride(out)</text>
        <dbReference type="Rhea" id="RHEA:76159"/>
        <dbReference type="ChEBI" id="CHEBI:17051"/>
    </reaction>
    <physiologicalReaction direction="left-to-right" evidence="8">
        <dbReference type="Rhea" id="RHEA:76160"/>
    </physiologicalReaction>
</comment>
<keyword evidence="6 10" id="KW-0407">Ion channel</keyword>
<keyword evidence="10" id="KW-0406">Ion transport</keyword>
<keyword evidence="5 10" id="KW-0472">Membrane</keyword>
<dbReference type="GO" id="GO:0140114">
    <property type="term" value="P:cellular detoxification of fluoride"/>
    <property type="evidence" value="ECO:0007669"/>
    <property type="project" value="UniProtKB-UniRule"/>
</dbReference>
<dbReference type="PANTHER" id="PTHR28259:SF1">
    <property type="entry name" value="FLUORIDE EXPORT PROTEIN 1-RELATED"/>
    <property type="match status" value="1"/>
</dbReference>
<comment type="similarity">
    <text evidence="7 10">Belongs to the fluoride channel Fluc/FEX (TC 1.A.43) family.</text>
</comment>
<keyword evidence="3 10" id="KW-0812">Transmembrane</keyword>